<dbReference type="EC" id="4.1.1.112" evidence="6"/>
<dbReference type="Gene3D" id="3.50.30.40">
    <property type="entry name" value="Ribonuclease E inhibitor RraA/RraA-like"/>
    <property type="match status" value="1"/>
</dbReference>
<evidence type="ECO:0000256" key="1">
    <source>
        <dbReference type="ARBA" id="ARBA00001342"/>
    </source>
</evidence>
<dbReference type="Pfam" id="PF03737">
    <property type="entry name" value="RraA-like"/>
    <property type="match status" value="1"/>
</dbReference>
<evidence type="ECO:0000256" key="3">
    <source>
        <dbReference type="ARBA" id="ARBA00008621"/>
    </source>
</evidence>
<reference evidence="13 14" key="1">
    <citation type="submission" date="2024-09" db="EMBL/GenBank/DDBJ databases">
        <authorList>
            <person name="Sun Q."/>
            <person name="Mori K."/>
        </authorList>
    </citation>
    <scope>NUCLEOTIDE SEQUENCE [LARGE SCALE GENOMIC DNA]</scope>
    <source>
        <strain evidence="13 14">TBRC 1851</strain>
    </source>
</reference>
<comment type="function">
    <text evidence="8">Catalyzes the aldol cleavage of 4-hydroxy-4-methyl-2-oxoglutarate (HMG) into 2 molecules of pyruvate. Also contains a secondary oxaloacetate (OAA) decarboxylase activity due to the common pyruvate enolate transition state formed following C-C bond cleavage in the retro-aldol and decarboxylation reactions.</text>
</comment>
<evidence type="ECO:0000256" key="6">
    <source>
        <dbReference type="ARBA" id="ARBA00012947"/>
    </source>
</evidence>
<comment type="caution">
    <text evidence="13">The sequence shown here is derived from an EMBL/GenBank/DDBJ whole genome shotgun (WGS) entry which is preliminary data.</text>
</comment>
<dbReference type="Proteomes" id="UP001589870">
    <property type="component" value="Unassembled WGS sequence"/>
</dbReference>
<dbReference type="CDD" id="cd16841">
    <property type="entry name" value="RraA_family"/>
    <property type="match status" value="1"/>
</dbReference>
<dbReference type="InterPro" id="IPR005493">
    <property type="entry name" value="RraA/RraA-like"/>
</dbReference>
<dbReference type="SUPFAM" id="SSF89562">
    <property type="entry name" value="RraA-like"/>
    <property type="match status" value="1"/>
</dbReference>
<evidence type="ECO:0000313" key="13">
    <source>
        <dbReference type="EMBL" id="MFC0862282.1"/>
    </source>
</evidence>
<evidence type="ECO:0000256" key="4">
    <source>
        <dbReference type="ARBA" id="ARBA00011233"/>
    </source>
</evidence>
<dbReference type="RefSeq" id="WP_394300496.1">
    <property type="nucleotide sequence ID" value="NZ_JBHMQT010000012.1"/>
</dbReference>
<comment type="cofactor">
    <cofactor evidence="2">
        <name>a divalent metal cation</name>
        <dbReference type="ChEBI" id="CHEBI:60240"/>
    </cofactor>
</comment>
<name>A0ABV6U2T5_9ACTN</name>
<evidence type="ECO:0000256" key="12">
    <source>
        <dbReference type="ARBA" id="ARBA00047973"/>
    </source>
</evidence>
<evidence type="ECO:0000256" key="11">
    <source>
        <dbReference type="ARBA" id="ARBA00032305"/>
    </source>
</evidence>
<organism evidence="13 14">
    <name type="scientific">Sphaerimonospora cavernae</name>
    <dbReference type="NCBI Taxonomy" id="1740611"/>
    <lineage>
        <taxon>Bacteria</taxon>
        <taxon>Bacillati</taxon>
        <taxon>Actinomycetota</taxon>
        <taxon>Actinomycetes</taxon>
        <taxon>Streptosporangiales</taxon>
        <taxon>Streptosporangiaceae</taxon>
        <taxon>Sphaerimonospora</taxon>
    </lineage>
</organism>
<accession>A0ABV6U2T5</accession>
<proteinExistence type="inferred from homology"/>
<evidence type="ECO:0000256" key="9">
    <source>
        <dbReference type="ARBA" id="ARBA00029596"/>
    </source>
</evidence>
<evidence type="ECO:0000256" key="7">
    <source>
        <dbReference type="ARBA" id="ARBA00016549"/>
    </source>
</evidence>
<dbReference type="EC" id="4.1.3.17" evidence="5"/>
<protein>
    <recommendedName>
        <fullName evidence="7">Putative 4-hydroxy-4-methyl-2-oxoglutarate aldolase</fullName>
        <ecNumber evidence="6">4.1.1.112</ecNumber>
        <ecNumber evidence="5">4.1.3.17</ecNumber>
    </recommendedName>
    <alternativeName>
        <fullName evidence="11">Oxaloacetate decarboxylase</fullName>
    </alternativeName>
    <alternativeName>
        <fullName evidence="9">Regulator of ribonuclease activity homolog</fullName>
    </alternativeName>
    <alternativeName>
        <fullName evidence="10">RraA-like protein</fullName>
    </alternativeName>
</protein>
<comment type="subunit">
    <text evidence="4">Homotrimer.</text>
</comment>
<evidence type="ECO:0000313" key="14">
    <source>
        <dbReference type="Proteomes" id="UP001589870"/>
    </source>
</evidence>
<comment type="similarity">
    <text evidence="3">Belongs to the class II aldolase/RraA-like family.</text>
</comment>
<gene>
    <name evidence="13" type="ORF">ACFHYQ_08235</name>
</gene>
<evidence type="ECO:0000256" key="10">
    <source>
        <dbReference type="ARBA" id="ARBA00030169"/>
    </source>
</evidence>
<evidence type="ECO:0000256" key="5">
    <source>
        <dbReference type="ARBA" id="ARBA00012213"/>
    </source>
</evidence>
<dbReference type="InterPro" id="IPR036704">
    <property type="entry name" value="RraA/RraA-like_sf"/>
</dbReference>
<evidence type="ECO:0000256" key="8">
    <source>
        <dbReference type="ARBA" id="ARBA00025046"/>
    </source>
</evidence>
<evidence type="ECO:0000256" key="2">
    <source>
        <dbReference type="ARBA" id="ARBA00001968"/>
    </source>
</evidence>
<keyword evidence="14" id="KW-1185">Reference proteome</keyword>
<comment type="catalytic activity">
    <reaction evidence="12">
        <text>oxaloacetate + H(+) = pyruvate + CO2</text>
        <dbReference type="Rhea" id="RHEA:15641"/>
        <dbReference type="ChEBI" id="CHEBI:15361"/>
        <dbReference type="ChEBI" id="CHEBI:15378"/>
        <dbReference type="ChEBI" id="CHEBI:16452"/>
        <dbReference type="ChEBI" id="CHEBI:16526"/>
        <dbReference type="EC" id="4.1.1.112"/>
    </reaction>
</comment>
<comment type="catalytic activity">
    <reaction evidence="1">
        <text>4-hydroxy-4-methyl-2-oxoglutarate = 2 pyruvate</text>
        <dbReference type="Rhea" id="RHEA:22748"/>
        <dbReference type="ChEBI" id="CHEBI:15361"/>
        <dbReference type="ChEBI" id="CHEBI:58276"/>
        <dbReference type="EC" id="4.1.3.17"/>
    </reaction>
</comment>
<sequence>MPPPTNAIADVLQLRGLTGWLSPPLVPIHRAPAVQGRARTVCLAAGPGPDGLKPLHRLLDEDLGGRVIVIAGAEAAAGAVWGEILTLAALGRGAAGAVVEGGVRDVEAVRGLGLPLWALYEATAGPGPLVHMASVGTPLEIAGVPVRDGDTIVMDRDGVAVVTDPEVLADAYTYAEAEEKVVAALRQGATLAEAYRHKADVVARLCGN</sequence>
<dbReference type="PANTHER" id="PTHR33254">
    <property type="entry name" value="4-HYDROXY-4-METHYL-2-OXOGLUTARATE ALDOLASE 3-RELATED"/>
    <property type="match status" value="1"/>
</dbReference>
<dbReference type="PANTHER" id="PTHR33254:SF4">
    <property type="entry name" value="4-HYDROXY-4-METHYL-2-OXOGLUTARATE ALDOLASE 3-RELATED"/>
    <property type="match status" value="1"/>
</dbReference>
<dbReference type="EMBL" id="JBHMQT010000012">
    <property type="protein sequence ID" value="MFC0862282.1"/>
    <property type="molecule type" value="Genomic_DNA"/>
</dbReference>